<evidence type="ECO:0000313" key="9">
    <source>
        <dbReference type="EMBL" id="NMP23269.1"/>
    </source>
</evidence>
<evidence type="ECO:0000256" key="7">
    <source>
        <dbReference type="ARBA" id="ARBA00023204"/>
    </source>
</evidence>
<evidence type="ECO:0000259" key="8">
    <source>
        <dbReference type="SMART" id="SM00986"/>
    </source>
</evidence>
<feature type="domain" description="Uracil-DNA glycosylase-like" evidence="8">
    <location>
        <begin position="46"/>
        <end position="191"/>
    </location>
</feature>
<dbReference type="Gene3D" id="3.40.470.10">
    <property type="entry name" value="Uracil-DNA glycosylase-like domain"/>
    <property type="match status" value="1"/>
</dbReference>
<keyword evidence="10" id="KW-1185">Reference proteome</keyword>
<dbReference type="PANTHER" id="PTHR33693">
    <property type="entry name" value="TYPE-5 URACIL-DNA GLYCOSYLASE"/>
    <property type="match status" value="1"/>
</dbReference>
<reference evidence="9 10" key="1">
    <citation type="submission" date="2020-04" db="EMBL/GenBank/DDBJ databases">
        <authorList>
            <person name="Zhang R."/>
            <person name="Schippers A."/>
        </authorList>
    </citation>
    <scope>NUCLEOTIDE SEQUENCE [LARGE SCALE GENOMIC DNA]</scope>
    <source>
        <strain evidence="9 10">DSM 109850</strain>
    </source>
</reference>
<organism evidence="9 10">
    <name type="scientific">Sulfobacillus harzensis</name>
    <dbReference type="NCBI Taxonomy" id="2729629"/>
    <lineage>
        <taxon>Bacteria</taxon>
        <taxon>Bacillati</taxon>
        <taxon>Bacillota</taxon>
        <taxon>Clostridia</taxon>
        <taxon>Eubacteriales</taxon>
        <taxon>Clostridiales Family XVII. Incertae Sedis</taxon>
        <taxon>Sulfobacillus</taxon>
    </lineage>
</organism>
<dbReference type="GO" id="GO:0051539">
    <property type="term" value="F:4 iron, 4 sulfur cluster binding"/>
    <property type="evidence" value="ECO:0007669"/>
    <property type="project" value="UniProtKB-KW"/>
</dbReference>
<keyword evidence="2" id="KW-0479">Metal-binding</keyword>
<dbReference type="SMART" id="SM00987">
    <property type="entry name" value="UreE_C"/>
    <property type="match status" value="1"/>
</dbReference>
<dbReference type="RefSeq" id="WP_169100386.1">
    <property type="nucleotide sequence ID" value="NZ_JABBVZ010000045.1"/>
</dbReference>
<keyword evidence="4" id="KW-0378">Hydrolase</keyword>
<dbReference type="SUPFAM" id="SSF52141">
    <property type="entry name" value="Uracil-DNA glycosylase-like"/>
    <property type="match status" value="1"/>
</dbReference>
<dbReference type="InterPro" id="IPR005122">
    <property type="entry name" value="Uracil-DNA_glycosylase-like"/>
</dbReference>
<gene>
    <name evidence="9" type="ORF">HIJ39_13065</name>
</gene>
<evidence type="ECO:0000256" key="2">
    <source>
        <dbReference type="ARBA" id="ARBA00022723"/>
    </source>
</evidence>
<dbReference type="InterPro" id="IPR036895">
    <property type="entry name" value="Uracil-DNA_glycosylase-like_sf"/>
</dbReference>
<keyword evidence="3" id="KW-0227">DNA damage</keyword>
<dbReference type="Pfam" id="PF03167">
    <property type="entry name" value="UDG"/>
    <property type="match status" value="1"/>
</dbReference>
<dbReference type="InterPro" id="IPR051536">
    <property type="entry name" value="UDG_Type-4/5"/>
</dbReference>
<dbReference type="GO" id="GO:0097506">
    <property type="term" value="F:deaminated base DNA N-glycosylase activity"/>
    <property type="evidence" value="ECO:0007669"/>
    <property type="project" value="UniProtKB-ARBA"/>
</dbReference>
<sequence length="216" mass="24641">MRRIASVRAVHAETMETTLWPEDVPPRQPIPCDTCELADHSPILVWGEGTEAPLWILLDNPGARATHEGSPFVCGTRQTLYEIVSQSGLAAKDCYLTFVVRRRPRRAYDKNNERRRCFMNFQHQREALRPRAVICLGNIAIQSFLSAPDAHVTQYRQTWTAHAGTWMTASYHPLAVRRRPYLASTFTQDWTFVRETFPTLPTPPLNTHSPSPELTS</sequence>
<keyword evidence="6" id="KW-0411">Iron-sulfur</keyword>
<dbReference type="EMBL" id="JABBVZ010000045">
    <property type="protein sequence ID" value="NMP23269.1"/>
    <property type="molecule type" value="Genomic_DNA"/>
</dbReference>
<name>A0A7Y0Q4H9_9FIRM</name>
<dbReference type="GO" id="GO:0006281">
    <property type="term" value="P:DNA repair"/>
    <property type="evidence" value="ECO:0007669"/>
    <property type="project" value="UniProtKB-KW"/>
</dbReference>
<accession>A0A7Y0Q4H9</accession>
<dbReference type="AlphaFoldDB" id="A0A7Y0Q4H9"/>
<dbReference type="GO" id="GO:0046872">
    <property type="term" value="F:metal ion binding"/>
    <property type="evidence" value="ECO:0007669"/>
    <property type="project" value="UniProtKB-KW"/>
</dbReference>
<keyword evidence="7" id="KW-0234">DNA repair</keyword>
<proteinExistence type="predicted"/>
<protein>
    <submittedName>
        <fullName evidence="9">Uracil-DNA glycosylase</fullName>
    </submittedName>
</protein>
<evidence type="ECO:0000313" key="10">
    <source>
        <dbReference type="Proteomes" id="UP000533476"/>
    </source>
</evidence>
<evidence type="ECO:0000256" key="4">
    <source>
        <dbReference type="ARBA" id="ARBA00022801"/>
    </source>
</evidence>
<evidence type="ECO:0000256" key="6">
    <source>
        <dbReference type="ARBA" id="ARBA00023014"/>
    </source>
</evidence>
<dbReference type="Proteomes" id="UP000533476">
    <property type="component" value="Unassembled WGS sequence"/>
</dbReference>
<dbReference type="PANTHER" id="PTHR33693:SF1">
    <property type="entry name" value="TYPE-4 URACIL-DNA GLYCOSYLASE"/>
    <property type="match status" value="1"/>
</dbReference>
<dbReference type="SMART" id="SM00986">
    <property type="entry name" value="UDG"/>
    <property type="match status" value="1"/>
</dbReference>
<keyword evidence="1" id="KW-0004">4Fe-4S</keyword>
<evidence type="ECO:0000256" key="3">
    <source>
        <dbReference type="ARBA" id="ARBA00022763"/>
    </source>
</evidence>
<evidence type="ECO:0000256" key="1">
    <source>
        <dbReference type="ARBA" id="ARBA00022485"/>
    </source>
</evidence>
<keyword evidence="5" id="KW-0408">Iron</keyword>
<comment type="caution">
    <text evidence="9">The sequence shown here is derived from an EMBL/GenBank/DDBJ whole genome shotgun (WGS) entry which is preliminary data.</text>
</comment>
<evidence type="ECO:0000256" key="5">
    <source>
        <dbReference type="ARBA" id="ARBA00023004"/>
    </source>
</evidence>